<reference evidence="1 2" key="1">
    <citation type="submission" date="2021-03" db="EMBL/GenBank/DDBJ databases">
        <authorList>
            <person name="Kim M.K."/>
        </authorList>
    </citation>
    <scope>NUCLEOTIDE SEQUENCE [LARGE SCALE GENOMIC DNA]</scope>
    <source>
        <strain evidence="1 2">BT442</strain>
    </source>
</reference>
<dbReference type="EMBL" id="JAGETZ010000010">
    <property type="protein sequence ID" value="MBO2011205.1"/>
    <property type="molecule type" value="Genomic_DNA"/>
</dbReference>
<evidence type="ECO:0000313" key="1">
    <source>
        <dbReference type="EMBL" id="MBO2011205.1"/>
    </source>
</evidence>
<evidence type="ECO:0008006" key="3">
    <source>
        <dbReference type="Google" id="ProtNLM"/>
    </source>
</evidence>
<gene>
    <name evidence="1" type="ORF">J4E00_19235</name>
</gene>
<name>A0ABS3QIX8_9BACT</name>
<comment type="caution">
    <text evidence="1">The sequence shown here is derived from an EMBL/GenBank/DDBJ whole genome shotgun (WGS) entry which is preliminary data.</text>
</comment>
<evidence type="ECO:0000313" key="2">
    <source>
        <dbReference type="Proteomes" id="UP000664369"/>
    </source>
</evidence>
<protein>
    <recommendedName>
        <fullName evidence="3">Chromosome condensation regulator RCC1</fullName>
    </recommendedName>
</protein>
<keyword evidence="2" id="KW-1185">Reference proteome</keyword>
<proteinExistence type="predicted"/>
<organism evidence="1 2">
    <name type="scientific">Hymenobacter negativus</name>
    <dbReference type="NCBI Taxonomy" id="2795026"/>
    <lineage>
        <taxon>Bacteria</taxon>
        <taxon>Pseudomonadati</taxon>
        <taxon>Bacteroidota</taxon>
        <taxon>Cytophagia</taxon>
        <taxon>Cytophagales</taxon>
        <taxon>Hymenobacteraceae</taxon>
        <taxon>Hymenobacter</taxon>
    </lineage>
</organism>
<sequence>MNAYGTLWAWGNNQYSQLGQFAGTPPPLAVNPELAPLPVSALLRAHDLDNG</sequence>
<dbReference type="Proteomes" id="UP000664369">
    <property type="component" value="Unassembled WGS sequence"/>
</dbReference>
<dbReference type="Pfam" id="PF00415">
    <property type="entry name" value="RCC1"/>
    <property type="match status" value="1"/>
</dbReference>
<accession>A0ABS3QIX8</accession>
<dbReference type="InterPro" id="IPR000408">
    <property type="entry name" value="Reg_chr_condens"/>
</dbReference>
<dbReference type="RefSeq" id="WP_208177028.1">
    <property type="nucleotide sequence ID" value="NZ_JAGETZ010000010.1"/>
</dbReference>